<evidence type="ECO:0008006" key="4">
    <source>
        <dbReference type="Google" id="ProtNLM"/>
    </source>
</evidence>
<dbReference type="Pfam" id="PF02450">
    <property type="entry name" value="LCAT"/>
    <property type="match status" value="1"/>
</dbReference>
<dbReference type="PANTHER" id="PTHR11440">
    <property type="entry name" value="LECITHIN-CHOLESTEROL ACYLTRANSFERASE-RELATED"/>
    <property type="match status" value="1"/>
</dbReference>
<dbReference type="GO" id="GO:0006629">
    <property type="term" value="P:lipid metabolic process"/>
    <property type="evidence" value="ECO:0007669"/>
    <property type="project" value="InterPro"/>
</dbReference>
<evidence type="ECO:0000313" key="2">
    <source>
        <dbReference type="EMBL" id="CAH1105701.1"/>
    </source>
</evidence>
<organism evidence="2 3">
    <name type="scientific">Psylliodes chrysocephalus</name>
    <dbReference type="NCBI Taxonomy" id="3402493"/>
    <lineage>
        <taxon>Eukaryota</taxon>
        <taxon>Metazoa</taxon>
        <taxon>Ecdysozoa</taxon>
        <taxon>Arthropoda</taxon>
        <taxon>Hexapoda</taxon>
        <taxon>Insecta</taxon>
        <taxon>Pterygota</taxon>
        <taxon>Neoptera</taxon>
        <taxon>Endopterygota</taxon>
        <taxon>Coleoptera</taxon>
        <taxon>Polyphaga</taxon>
        <taxon>Cucujiformia</taxon>
        <taxon>Chrysomeloidea</taxon>
        <taxon>Chrysomelidae</taxon>
        <taxon>Galerucinae</taxon>
        <taxon>Alticini</taxon>
        <taxon>Psylliodes</taxon>
    </lineage>
</organism>
<name>A0A9P0CWS1_9CUCU</name>
<evidence type="ECO:0000256" key="1">
    <source>
        <dbReference type="SAM" id="Phobius"/>
    </source>
</evidence>
<dbReference type="AlphaFoldDB" id="A0A9P0CWS1"/>
<protein>
    <recommendedName>
        <fullName evidence="4">Group XV phospholipase A2</fullName>
    </recommendedName>
</protein>
<dbReference type="Gene3D" id="3.40.50.1820">
    <property type="entry name" value="alpha/beta hydrolase"/>
    <property type="match status" value="2"/>
</dbReference>
<dbReference type="GO" id="GO:0008374">
    <property type="term" value="F:O-acyltransferase activity"/>
    <property type="evidence" value="ECO:0007669"/>
    <property type="project" value="InterPro"/>
</dbReference>
<feature type="transmembrane region" description="Helical" evidence="1">
    <location>
        <begin position="55"/>
        <end position="75"/>
    </location>
</feature>
<keyword evidence="1" id="KW-0812">Transmembrane</keyword>
<dbReference type="Proteomes" id="UP001153636">
    <property type="component" value="Chromosome 2"/>
</dbReference>
<reference evidence="2" key="1">
    <citation type="submission" date="2022-01" db="EMBL/GenBank/DDBJ databases">
        <authorList>
            <person name="King R."/>
        </authorList>
    </citation>
    <scope>NUCLEOTIDE SEQUENCE</scope>
</reference>
<proteinExistence type="predicted"/>
<evidence type="ECO:0000313" key="3">
    <source>
        <dbReference type="Proteomes" id="UP001153636"/>
    </source>
</evidence>
<dbReference type="InterPro" id="IPR029058">
    <property type="entry name" value="AB_hydrolase_fold"/>
</dbReference>
<dbReference type="OrthoDB" id="190846at2759"/>
<keyword evidence="1" id="KW-1133">Transmembrane helix</keyword>
<dbReference type="SUPFAM" id="SSF53474">
    <property type="entry name" value="alpha/beta-Hydrolases"/>
    <property type="match status" value="1"/>
</dbReference>
<gene>
    <name evidence="2" type="ORF">PSYICH_LOCUS7425</name>
</gene>
<dbReference type="EMBL" id="OV651814">
    <property type="protein sequence ID" value="CAH1105701.1"/>
    <property type="molecule type" value="Genomic_DNA"/>
</dbReference>
<keyword evidence="1" id="KW-0472">Membrane</keyword>
<accession>A0A9P0CWS1</accession>
<sequence>MTFIKSSDVYKHFTRQIFLSNTITVESKQQNSIVRSESQCHYQSRPVTMNLRSNLKLLIFFSIFLLVRCLNPIVFIPGDGGAQLEAKLNKTDAVHYICQKTTNDFFNIWLNMELLVPLVIDCWIDNVKLIYDNQTRTTRNNDGVEIRVPGWGSTETVEWLDPSHAATGSYFYDISNTLMGLGHKRNVTVKGAPYDFRKAPNENVDFFTKLKTLIEDTYTENNNTPVILIAHSMGGPMSLTFLNRQSQSWKDKYIQSLITLNGVWGGSMKAIKVYAIGDNLGSYVLRESIMRAEQITSPSLAWLLPSKLFWKPDEILVQTDKKNYTVNDLEEFFKGIGFTDGWEMRKDTEPYQINFHPPGVEVHCLYGSSVDTVERLYYKPGTFLDGYPTLIYGDGDGTVNRRSLEGCLHWRSLQKQKVFVQELPKVDHLQILHDKTMLKYISEVIKKYSVAKRKESFWDKLSNLW</sequence>
<keyword evidence="3" id="KW-1185">Reference proteome</keyword>
<dbReference type="InterPro" id="IPR003386">
    <property type="entry name" value="LACT/PDAT_acylTrfase"/>
</dbReference>